<dbReference type="Proteomes" id="UP000684084">
    <property type="component" value="Unassembled WGS sequence"/>
</dbReference>
<organism evidence="1 2">
    <name type="scientific">Rhizophagus irregularis</name>
    <dbReference type="NCBI Taxonomy" id="588596"/>
    <lineage>
        <taxon>Eukaryota</taxon>
        <taxon>Fungi</taxon>
        <taxon>Fungi incertae sedis</taxon>
        <taxon>Mucoromycota</taxon>
        <taxon>Glomeromycotina</taxon>
        <taxon>Glomeromycetes</taxon>
        <taxon>Glomerales</taxon>
        <taxon>Glomeraceae</taxon>
        <taxon>Rhizophagus</taxon>
    </lineage>
</organism>
<evidence type="ECO:0000313" key="1">
    <source>
        <dbReference type="EMBL" id="CAB5358323.1"/>
    </source>
</evidence>
<evidence type="ECO:0000313" key="2">
    <source>
        <dbReference type="Proteomes" id="UP000684084"/>
    </source>
</evidence>
<protein>
    <submittedName>
        <fullName evidence="1">Uncharacterized protein</fullName>
    </submittedName>
</protein>
<gene>
    <name evidence="1" type="ORF">CHRIB12_LOCUS7285</name>
</gene>
<dbReference type="OrthoDB" id="2369556at2759"/>
<sequence length="179" mass="20557">MDFLMRNPVALEIVFTDWKNLDEIASRYRKLDPDDIKLFATCGVRAGAIIEVLQKKYPDKYVHVRIVYNIDQVIQHKNSGTSDADNHNRSRLATIAIISDETKDTFSWLFSSHLHAIGELISKLLFIDADLAMIAANFLGKYRGEKWKKLFTAFCHARNSRIESTFEENGLHYCKSKTA</sequence>
<proteinExistence type="predicted"/>
<name>A0A916E3W0_9GLOM</name>
<reference evidence="1" key="1">
    <citation type="submission" date="2020-05" db="EMBL/GenBank/DDBJ databases">
        <authorList>
            <person name="Rincon C."/>
            <person name="Sanders R I."/>
            <person name="Robbins C."/>
            <person name="Chaturvedi A."/>
        </authorList>
    </citation>
    <scope>NUCLEOTIDE SEQUENCE</scope>
    <source>
        <strain evidence="1">CHB12</strain>
    </source>
</reference>
<dbReference type="VEuPathDB" id="FungiDB:RhiirFUN_021285"/>
<dbReference type="EMBL" id="CAGKOT010000012">
    <property type="protein sequence ID" value="CAB5358323.1"/>
    <property type="molecule type" value="Genomic_DNA"/>
</dbReference>
<accession>A0A916E3W0</accession>
<comment type="caution">
    <text evidence="1">The sequence shown here is derived from an EMBL/GenBank/DDBJ whole genome shotgun (WGS) entry which is preliminary data.</text>
</comment>
<dbReference type="AlphaFoldDB" id="A0A916E3W0"/>